<sequence>MRFQPAMIAVNVIFALLTGFWAIQNVVRGEYAMAALLGVICFINAFISVRRYKIARLYENRQ</sequence>
<evidence type="ECO:0000256" key="1">
    <source>
        <dbReference type="SAM" id="Phobius"/>
    </source>
</evidence>
<feature type="transmembrane region" description="Helical" evidence="1">
    <location>
        <begin position="32"/>
        <end position="52"/>
    </location>
</feature>
<organism evidence="2 3">
    <name type="scientific">Jeotgalibacillus campisalis</name>
    <dbReference type="NCBI Taxonomy" id="220754"/>
    <lineage>
        <taxon>Bacteria</taxon>
        <taxon>Bacillati</taxon>
        <taxon>Bacillota</taxon>
        <taxon>Bacilli</taxon>
        <taxon>Bacillales</taxon>
        <taxon>Caryophanaceae</taxon>
        <taxon>Jeotgalibacillus</taxon>
    </lineage>
</organism>
<keyword evidence="1" id="KW-1133">Transmembrane helix</keyword>
<protein>
    <submittedName>
        <fullName evidence="2">Uncharacterized protein</fullName>
    </submittedName>
</protein>
<proteinExistence type="predicted"/>
<reference evidence="2 3" key="1">
    <citation type="submission" date="2015-01" db="EMBL/GenBank/DDBJ databases">
        <title>Jeotgalibacillus campisalis genome sequencing.</title>
        <authorList>
            <person name="Goh K.M."/>
            <person name="Chan K.-G."/>
            <person name="Yaakop A.S."/>
            <person name="Ee R."/>
            <person name="Gan H.M."/>
            <person name="Chan C.S."/>
        </authorList>
    </citation>
    <scope>NUCLEOTIDE SEQUENCE [LARGE SCALE GENOMIC DNA]</scope>
    <source>
        <strain evidence="2 3">SF-57</strain>
    </source>
</reference>
<name>A0A0C2RC72_9BACL</name>
<comment type="caution">
    <text evidence="2">The sequence shown here is derived from an EMBL/GenBank/DDBJ whole genome shotgun (WGS) entry which is preliminary data.</text>
</comment>
<dbReference type="RefSeq" id="WP_041057798.1">
    <property type="nucleotide sequence ID" value="NZ_JXRR01000014.1"/>
</dbReference>
<dbReference type="Proteomes" id="UP000031972">
    <property type="component" value="Unassembled WGS sequence"/>
</dbReference>
<keyword evidence="1" id="KW-0812">Transmembrane</keyword>
<dbReference type="PATRIC" id="fig|220754.4.peg.2080"/>
<evidence type="ECO:0000313" key="3">
    <source>
        <dbReference type="Proteomes" id="UP000031972"/>
    </source>
</evidence>
<dbReference type="OrthoDB" id="2454512at2"/>
<dbReference type="AlphaFoldDB" id="A0A0C2RC72"/>
<dbReference type="EMBL" id="JXRR01000014">
    <property type="protein sequence ID" value="KIL47895.1"/>
    <property type="molecule type" value="Genomic_DNA"/>
</dbReference>
<keyword evidence="3" id="KW-1185">Reference proteome</keyword>
<keyword evidence="1" id="KW-0472">Membrane</keyword>
<evidence type="ECO:0000313" key="2">
    <source>
        <dbReference type="EMBL" id="KIL47895.1"/>
    </source>
</evidence>
<gene>
    <name evidence="2" type="ORF">KR50_20620</name>
</gene>
<accession>A0A0C2RC72</accession>